<evidence type="ECO:0000256" key="16">
    <source>
        <dbReference type="PIRSR" id="PIRSR006769-3"/>
    </source>
</evidence>
<comment type="catalytic activity">
    <reaction evidence="13">
        <text>5-amino-6-(5-phospho-D-ribitylamino)uracil + NADP(+) = 5-amino-6-(5-phospho-D-ribosylamino)uracil + NADPH + H(+)</text>
        <dbReference type="Rhea" id="RHEA:17845"/>
        <dbReference type="ChEBI" id="CHEBI:15378"/>
        <dbReference type="ChEBI" id="CHEBI:57783"/>
        <dbReference type="ChEBI" id="CHEBI:58349"/>
        <dbReference type="ChEBI" id="CHEBI:58421"/>
        <dbReference type="ChEBI" id="CHEBI:58453"/>
        <dbReference type="EC" id="1.1.1.193"/>
    </reaction>
</comment>
<dbReference type="GO" id="GO:0008835">
    <property type="term" value="F:diaminohydroxyphosphoribosylaminopyrimidine deaminase activity"/>
    <property type="evidence" value="ECO:0007669"/>
    <property type="project" value="UniProtKB-EC"/>
</dbReference>
<dbReference type="GO" id="GO:0009231">
    <property type="term" value="P:riboflavin biosynthetic process"/>
    <property type="evidence" value="ECO:0007669"/>
    <property type="project" value="UniProtKB-UniPathway"/>
</dbReference>
<evidence type="ECO:0000256" key="6">
    <source>
        <dbReference type="ARBA" id="ARBA00022619"/>
    </source>
</evidence>
<dbReference type="Gene3D" id="3.40.140.10">
    <property type="entry name" value="Cytidine Deaminase, domain 2"/>
    <property type="match status" value="1"/>
</dbReference>
<dbReference type="PIRSF" id="PIRSF006769">
    <property type="entry name" value="RibD"/>
    <property type="match status" value="1"/>
</dbReference>
<feature type="binding site" evidence="15">
    <location>
        <position position="210"/>
    </location>
    <ligand>
        <name>substrate</name>
    </ligand>
</feature>
<feature type="active site" description="Proton donor" evidence="14">
    <location>
        <position position="58"/>
    </location>
</feature>
<dbReference type="EC" id="1.1.1.193" evidence="13"/>
<protein>
    <recommendedName>
        <fullName evidence="13">Riboflavin biosynthesis protein RibD</fullName>
    </recommendedName>
    <domain>
        <recommendedName>
            <fullName evidence="13">Diaminohydroxyphosphoribosylaminopyrimidine deaminase</fullName>
            <shortName evidence="13">DRAP deaminase</shortName>
            <ecNumber evidence="13">3.5.4.26</ecNumber>
        </recommendedName>
        <alternativeName>
            <fullName evidence="13">Riboflavin-specific deaminase</fullName>
        </alternativeName>
    </domain>
    <domain>
        <recommendedName>
            <fullName evidence="13">5-amino-6-(5-phosphoribosylamino)uracil reductase</fullName>
            <ecNumber evidence="13">1.1.1.193</ecNumber>
        </recommendedName>
        <alternativeName>
            <fullName evidence="13">HTP reductase</fullName>
        </alternativeName>
    </domain>
</protein>
<feature type="domain" description="CMP/dCMP-type deaminase" evidence="17">
    <location>
        <begin position="7"/>
        <end position="119"/>
    </location>
</feature>
<dbReference type="Pfam" id="PF00383">
    <property type="entry name" value="dCMP_cyt_deam_1"/>
    <property type="match status" value="1"/>
</dbReference>
<name>A0A286E5X7_9NEIS</name>
<dbReference type="InterPro" id="IPR004794">
    <property type="entry name" value="Eubact_RibD"/>
</dbReference>
<evidence type="ECO:0000256" key="15">
    <source>
        <dbReference type="PIRSR" id="PIRSR006769-2"/>
    </source>
</evidence>
<comment type="similarity">
    <text evidence="5 13">In the C-terminal section; belongs to the HTP reductase family.</text>
</comment>
<keyword evidence="7 13" id="KW-0479">Metal-binding</keyword>
<dbReference type="InterPro" id="IPR050765">
    <property type="entry name" value="Riboflavin_Biosynth_HTPR"/>
</dbReference>
<keyword evidence="19" id="KW-1185">Reference proteome</keyword>
<dbReference type="EC" id="3.5.4.26" evidence="13"/>
<feature type="binding site" evidence="16">
    <location>
        <position position="56"/>
    </location>
    <ligand>
        <name>Zn(2+)</name>
        <dbReference type="ChEBI" id="CHEBI:29105"/>
        <note>catalytic</note>
    </ligand>
</feature>
<sequence length="370" mass="40363">MQHHFNDLDEKHMRRALELAWQGRFSTSPNPRVGCVIAHGEQIVGQGFHLKAGEPHAEVHAIRQAGAWAKGATAYVTLEPCAHYGRTPPCAEGLIQAGVKRVVAAMRDPNPLVAGKGLNMLENVGIETAVGLLEHEARSLNRGFLSRIERNRPFVKMKTAASLDGKIALSNGKSQWITNDLSRHDVQILRAESCAILTGIGTVLADNPRLNVRALPTLRQPTRIVLDSSLKTPESSHIIQDQNPTFLVTLSDDVAKFAAYPHVKIIRAQADNGRIDLADLLKTLADNGIGELMIEAGSTVNSAVLAADLVDEIVHYQSPKILGAGAQSLFRLPENEWALQNEALWQTVSVQTLGDDVKWVLQKKHAFQAA</sequence>
<keyword evidence="12" id="KW-0511">Multifunctional enzyme</keyword>
<dbReference type="AlphaFoldDB" id="A0A286E5X7"/>
<comment type="pathway">
    <text evidence="2 13">Cofactor biosynthesis; riboflavin biosynthesis; 5-amino-6-(D-ribitylamino)uracil from GTP: step 2/4.</text>
</comment>
<organism evidence="18 19">
    <name type="scientific">Alysiella filiformis DSM 16848</name>
    <dbReference type="NCBI Taxonomy" id="1120981"/>
    <lineage>
        <taxon>Bacteria</taxon>
        <taxon>Pseudomonadati</taxon>
        <taxon>Pseudomonadota</taxon>
        <taxon>Betaproteobacteria</taxon>
        <taxon>Neisseriales</taxon>
        <taxon>Neisseriaceae</taxon>
        <taxon>Alysiella</taxon>
    </lineage>
</organism>
<evidence type="ECO:0000256" key="10">
    <source>
        <dbReference type="ARBA" id="ARBA00022857"/>
    </source>
</evidence>
<proteinExistence type="inferred from homology"/>
<feature type="binding site" evidence="15">
    <location>
        <position position="202"/>
    </location>
    <ligand>
        <name>NADP(+)</name>
        <dbReference type="ChEBI" id="CHEBI:58349"/>
    </ligand>
</feature>
<evidence type="ECO:0000313" key="18">
    <source>
        <dbReference type="EMBL" id="SOD66279.1"/>
    </source>
</evidence>
<dbReference type="GO" id="GO:0008703">
    <property type="term" value="F:5-amino-6-(5-phosphoribosylamino)uracil reductase activity"/>
    <property type="evidence" value="ECO:0007669"/>
    <property type="project" value="UniProtKB-EC"/>
</dbReference>
<dbReference type="PANTHER" id="PTHR38011:SF7">
    <property type="entry name" value="2,5-DIAMINO-6-RIBOSYLAMINO-4(3H)-PYRIMIDINONE 5'-PHOSPHATE REDUCTASE"/>
    <property type="match status" value="1"/>
</dbReference>
<evidence type="ECO:0000256" key="1">
    <source>
        <dbReference type="ARBA" id="ARBA00002151"/>
    </source>
</evidence>
<dbReference type="FunFam" id="3.40.140.10:FF:000025">
    <property type="entry name" value="Riboflavin biosynthesis protein RibD"/>
    <property type="match status" value="1"/>
</dbReference>
<comment type="function">
    <text evidence="1 13">Converts 2,5-diamino-6-(ribosylamino)-4(3h)-pyrimidinone 5'-phosphate into 5-amino-6-(ribosylamino)-2,4(1h,3h)-pyrimidinedione 5'-phosphate.</text>
</comment>
<dbReference type="UniPathway" id="UPA00275">
    <property type="reaction ID" value="UER00401"/>
</dbReference>
<feature type="binding site" evidence="15">
    <location>
        <position position="174"/>
    </location>
    <ligand>
        <name>substrate</name>
    </ligand>
</feature>
<dbReference type="InterPro" id="IPR016192">
    <property type="entry name" value="APOBEC/CMP_deaminase_Zn-bd"/>
</dbReference>
<dbReference type="NCBIfam" id="TIGR00326">
    <property type="entry name" value="eubact_ribD"/>
    <property type="match status" value="1"/>
</dbReference>
<evidence type="ECO:0000256" key="3">
    <source>
        <dbReference type="ARBA" id="ARBA00004910"/>
    </source>
</evidence>
<dbReference type="PANTHER" id="PTHR38011">
    <property type="entry name" value="DIHYDROFOLATE REDUCTASE FAMILY PROTEIN (AFU_ORTHOLOGUE AFUA_8G06820)"/>
    <property type="match status" value="1"/>
</dbReference>
<feature type="binding site" evidence="15">
    <location>
        <position position="206"/>
    </location>
    <ligand>
        <name>substrate</name>
    </ligand>
</feature>
<keyword evidence="9 13" id="KW-0862">Zinc</keyword>
<dbReference type="PROSITE" id="PS00903">
    <property type="entry name" value="CYT_DCMP_DEAMINASES_1"/>
    <property type="match status" value="1"/>
</dbReference>
<evidence type="ECO:0000256" key="2">
    <source>
        <dbReference type="ARBA" id="ARBA00004882"/>
    </source>
</evidence>
<keyword evidence="10 13" id="KW-0521">NADP</keyword>
<gene>
    <name evidence="18" type="ORF">SAMN02746062_00571</name>
</gene>
<dbReference type="NCBIfam" id="TIGR00227">
    <property type="entry name" value="ribD_Cterm"/>
    <property type="match status" value="1"/>
</dbReference>
<dbReference type="Pfam" id="PF01872">
    <property type="entry name" value="RibD_C"/>
    <property type="match status" value="1"/>
</dbReference>
<evidence type="ECO:0000256" key="8">
    <source>
        <dbReference type="ARBA" id="ARBA00022801"/>
    </source>
</evidence>
<dbReference type="EMBL" id="OCNF01000003">
    <property type="protein sequence ID" value="SOD66279.1"/>
    <property type="molecule type" value="Genomic_DNA"/>
</dbReference>
<evidence type="ECO:0000256" key="9">
    <source>
        <dbReference type="ARBA" id="ARBA00022833"/>
    </source>
</evidence>
<evidence type="ECO:0000256" key="14">
    <source>
        <dbReference type="PIRSR" id="PIRSR006769-1"/>
    </source>
</evidence>
<feature type="binding site" evidence="15">
    <location>
        <position position="228"/>
    </location>
    <ligand>
        <name>NADP(+)</name>
        <dbReference type="ChEBI" id="CHEBI:58349"/>
    </ligand>
</feature>
<feature type="binding site" evidence="15">
    <location>
        <position position="213"/>
    </location>
    <ligand>
        <name>substrate</name>
    </ligand>
</feature>
<evidence type="ECO:0000256" key="12">
    <source>
        <dbReference type="ARBA" id="ARBA00023268"/>
    </source>
</evidence>
<evidence type="ECO:0000256" key="13">
    <source>
        <dbReference type="PIRNR" id="PIRNR006769"/>
    </source>
</evidence>
<dbReference type="PROSITE" id="PS51747">
    <property type="entry name" value="CYT_DCMP_DEAMINASES_2"/>
    <property type="match status" value="1"/>
</dbReference>
<dbReference type="InterPro" id="IPR024072">
    <property type="entry name" value="DHFR-like_dom_sf"/>
</dbReference>
<dbReference type="GO" id="GO:0050661">
    <property type="term" value="F:NADP binding"/>
    <property type="evidence" value="ECO:0007669"/>
    <property type="project" value="InterPro"/>
</dbReference>
<comment type="similarity">
    <text evidence="4 13">In the N-terminal section; belongs to the cytidine and deoxycytidylate deaminase family.</text>
</comment>
<dbReference type="Proteomes" id="UP000219669">
    <property type="component" value="Unassembled WGS sequence"/>
</dbReference>
<feature type="binding site" evidence="15">
    <location>
        <position position="295"/>
    </location>
    <ligand>
        <name>substrate</name>
    </ligand>
</feature>
<dbReference type="SUPFAM" id="SSF53597">
    <property type="entry name" value="Dihydrofolate reductase-like"/>
    <property type="match status" value="1"/>
</dbReference>
<keyword evidence="11 13" id="KW-0560">Oxidoreductase</keyword>
<dbReference type="InterPro" id="IPR002125">
    <property type="entry name" value="CMP_dCMP_dom"/>
</dbReference>
<evidence type="ECO:0000256" key="7">
    <source>
        <dbReference type="ARBA" id="ARBA00022723"/>
    </source>
</evidence>
<evidence type="ECO:0000256" key="4">
    <source>
        <dbReference type="ARBA" id="ARBA00005259"/>
    </source>
</evidence>
<feature type="binding site" evidence="15">
    <location>
        <begin position="297"/>
        <end position="303"/>
    </location>
    <ligand>
        <name>NADP(+)</name>
        <dbReference type="ChEBI" id="CHEBI:58349"/>
    </ligand>
</feature>
<feature type="binding site" evidence="15">
    <location>
        <position position="160"/>
    </location>
    <ligand>
        <name>NADP(+)</name>
        <dbReference type="ChEBI" id="CHEBI:58349"/>
    </ligand>
</feature>
<accession>A0A286E5X7</accession>
<evidence type="ECO:0000259" key="17">
    <source>
        <dbReference type="PROSITE" id="PS51747"/>
    </source>
</evidence>
<comment type="catalytic activity">
    <reaction evidence="13">
        <text>2,5-diamino-6-hydroxy-4-(5-phosphoribosylamino)-pyrimidine + H2O + H(+) = 5-amino-6-(5-phospho-D-ribosylamino)uracil + NH4(+)</text>
        <dbReference type="Rhea" id="RHEA:21868"/>
        <dbReference type="ChEBI" id="CHEBI:15377"/>
        <dbReference type="ChEBI" id="CHEBI:15378"/>
        <dbReference type="ChEBI" id="CHEBI:28938"/>
        <dbReference type="ChEBI" id="CHEBI:58453"/>
        <dbReference type="ChEBI" id="CHEBI:58614"/>
        <dbReference type="EC" id="3.5.4.26"/>
    </reaction>
</comment>
<keyword evidence="8 13" id="KW-0378">Hydrolase</keyword>
<dbReference type="InterPro" id="IPR011549">
    <property type="entry name" value="RibD_C"/>
</dbReference>
<dbReference type="OrthoDB" id="9800865at2"/>
<feature type="binding site" evidence="16">
    <location>
        <position position="90"/>
    </location>
    <ligand>
        <name>Zn(2+)</name>
        <dbReference type="ChEBI" id="CHEBI:29105"/>
        <note>catalytic</note>
    </ligand>
</feature>
<dbReference type="InterPro" id="IPR002734">
    <property type="entry name" value="RibDG_C"/>
</dbReference>
<dbReference type="Gene3D" id="3.40.430.10">
    <property type="entry name" value="Dihydrofolate Reductase, subunit A"/>
    <property type="match status" value="1"/>
</dbReference>
<dbReference type="SUPFAM" id="SSF53927">
    <property type="entry name" value="Cytidine deaminase-like"/>
    <property type="match status" value="1"/>
</dbReference>
<evidence type="ECO:0000256" key="11">
    <source>
        <dbReference type="ARBA" id="ARBA00023002"/>
    </source>
</evidence>
<evidence type="ECO:0000313" key="19">
    <source>
        <dbReference type="Proteomes" id="UP000219669"/>
    </source>
</evidence>
<dbReference type="InterPro" id="IPR016193">
    <property type="entry name" value="Cytidine_deaminase-like"/>
</dbReference>
<dbReference type="GO" id="GO:0008270">
    <property type="term" value="F:zinc ion binding"/>
    <property type="evidence" value="ECO:0007669"/>
    <property type="project" value="InterPro"/>
</dbReference>
<evidence type="ECO:0000256" key="5">
    <source>
        <dbReference type="ARBA" id="ARBA00007417"/>
    </source>
</evidence>
<reference evidence="18 19" key="1">
    <citation type="submission" date="2017-09" db="EMBL/GenBank/DDBJ databases">
        <authorList>
            <person name="Ehlers B."/>
            <person name="Leendertz F.H."/>
        </authorList>
    </citation>
    <scope>NUCLEOTIDE SEQUENCE [LARGE SCALE GENOMIC DNA]</scope>
    <source>
        <strain evidence="18 19">DSM 16848</strain>
    </source>
</reference>
<comment type="pathway">
    <text evidence="3 13">Cofactor biosynthesis; riboflavin biosynthesis; 5-amino-6-(D-ribitylamino)uracil from GTP: step 3/4.</text>
</comment>
<feature type="binding site" evidence="16">
    <location>
        <position position="81"/>
    </location>
    <ligand>
        <name>Zn(2+)</name>
        <dbReference type="ChEBI" id="CHEBI:29105"/>
        <note>catalytic</note>
    </ligand>
</feature>
<comment type="cofactor">
    <cofactor evidence="13 16">
        <name>Zn(2+)</name>
        <dbReference type="ChEBI" id="CHEBI:29105"/>
    </cofactor>
    <text evidence="13 16">Binds 1 zinc ion.</text>
</comment>
<dbReference type="RefSeq" id="WP_097113646.1">
    <property type="nucleotide sequence ID" value="NZ_CP083931.1"/>
</dbReference>
<keyword evidence="6 13" id="KW-0686">Riboflavin biosynthesis</keyword>
<feature type="binding site" evidence="15">
    <location>
        <position position="176"/>
    </location>
    <ligand>
        <name>NADP(+)</name>
        <dbReference type="ChEBI" id="CHEBI:58349"/>
    </ligand>
</feature>
<feature type="binding site" evidence="15">
    <location>
        <position position="190"/>
    </location>
    <ligand>
        <name>substrate</name>
    </ligand>
</feature>
<dbReference type="CDD" id="cd01284">
    <property type="entry name" value="Riboflavin_deaminase-reductase"/>
    <property type="match status" value="1"/>
</dbReference>